<dbReference type="AlphaFoldDB" id="A0A6N2R9A8"/>
<proteinExistence type="predicted"/>
<dbReference type="FunFam" id="3.40.50.300:FF:000221">
    <property type="entry name" value="Multidrug ABC transporter ATP-binding protein"/>
    <property type="match status" value="1"/>
</dbReference>
<feature type="transmembrane region" description="Helical" evidence="9">
    <location>
        <begin position="134"/>
        <end position="152"/>
    </location>
</feature>
<dbReference type="CDD" id="cd18548">
    <property type="entry name" value="ABC_6TM_Tm287_like"/>
    <property type="match status" value="1"/>
</dbReference>
<evidence type="ECO:0000313" key="12">
    <source>
        <dbReference type="EMBL" id="VYS76545.1"/>
    </source>
</evidence>
<evidence type="ECO:0000256" key="7">
    <source>
        <dbReference type="ARBA" id="ARBA00022989"/>
    </source>
</evidence>
<keyword evidence="12" id="KW-0378">Hydrolase</keyword>
<dbReference type="InterPro" id="IPR027417">
    <property type="entry name" value="P-loop_NTPase"/>
</dbReference>
<protein>
    <submittedName>
        <fullName evidence="12">Multidrug export ATP-binding/permease protein</fullName>
        <ecNumber evidence="12">3.6.3.-</ecNumber>
    </submittedName>
</protein>
<dbReference type="GO" id="GO:0005886">
    <property type="term" value="C:plasma membrane"/>
    <property type="evidence" value="ECO:0007669"/>
    <property type="project" value="UniProtKB-SubCell"/>
</dbReference>
<dbReference type="InterPro" id="IPR017871">
    <property type="entry name" value="ABC_transporter-like_CS"/>
</dbReference>
<dbReference type="EMBL" id="CACRSL010000003">
    <property type="protein sequence ID" value="VYS76545.1"/>
    <property type="molecule type" value="Genomic_DNA"/>
</dbReference>
<organism evidence="12">
    <name type="scientific">uncultured Anaerotruncus sp</name>
    <dbReference type="NCBI Taxonomy" id="905011"/>
    <lineage>
        <taxon>Bacteria</taxon>
        <taxon>Bacillati</taxon>
        <taxon>Bacillota</taxon>
        <taxon>Clostridia</taxon>
        <taxon>Eubacteriales</taxon>
        <taxon>Oscillospiraceae</taxon>
        <taxon>Anaerotruncus</taxon>
        <taxon>environmental samples</taxon>
    </lineage>
</organism>
<dbReference type="InterPro" id="IPR011527">
    <property type="entry name" value="ABC1_TM_dom"/>
</dbReference>
<dbReference type="InterPro" id="IPR003593">
    <property type="entry name" value="AAA+_ATPase"/>
</dbReference>
<dbReference type="InterPro" id="IPR036640">
    <property type="entry name" value="ABC1_TM_sf"/>
</dbReference>
<evidence type="ECO:0000256" key="2">
    <source>
        <dbReference type="ARBA" id="ARBA00022448"/>
    </source>
</evidence>
<reference evidence="12" key="1">
    <citation type="submission" date="2019-11" db="EMBL/GenBank/DDBJ databases">
        <authorList>
            <person name="Feng L."/>
        </authorList>
    </citation>
    <scope>NUCLEOTIDE SEQUENCE</scope>
    <source>
        <strain evidence="12">AundefinedLFYP135</strain>
    </source>
</reference>
<dbReference type="InterPro" id="IPR039421">
    <property type="entry name" value="Type_1_exporter"/>
</dbReference>
<feature type="transmembrane region" description="Helical" evidence="9">
    <location>
        <begin position="158"/>
        <end position="175"/>
    </location>
</feature>
<evidence type="ECO:0000256" key="9">
    <source>
        <dbReference type="SAM" id="Phobius"/>
    </source>
</evidence>
<keyword evidence="4 9" id="KW-0812">Transmembrane</keyword>
<dbReference type="SUPFAM" id="SSF90123">
    <property type="entry name" value="ABC transporter transmembrane region"/>
    <property type="match status" value="1"/>
</dbReference>
<sequence>MIKKFAPYLSKYKKWVGMGCLCGIMEAVFEMLIPLVMANIVDVGVQNHDAAYTIRMGLLMATMAVISMGFGMGLARCSSIAGQSFGAELREAQYNKIQEYSFSNIERFSTASLITRLTNDVNAMQMSITMGMRILVRAPVMLVSALFLAVMINAKLAMVFLVAIPVLLGSLYFIISHVRKRFGILQGRIDNMNTAVQENLIGIRTVKAFVREDFERKKFETANSNLRKASEEAFGFVVLNMPVMQMVMFSTIIAILWFGGGMVHTGALQVGKLTSFITYVTQILMSLMMVSMIFMMLSRSVASARRILEVLEEVPDINDNACDPQAQVADGSVVFDHVNFSYDGKEDDLVLTDVNLTIPSGSTVGILGGTGSAKTTLVQLIPRLYDVTSGQVLVGGRDVRDYSLEHLRNTVAIVLQQNTLFSGTIRENLLWGDESASDEEIWAACQAACADEFISRMPQGLETDLGQGGVNVSGGQKQRLCIARAILKKPKVLILDDSTSAVDTATDAKIRRAFREDLSGTTKIIIAQRVSSISDADQIIVLDDGHVAAHGTHEELLESCDIYREVYQSQQEGAGLSE</sequence>
<feature type="domain" description="ABC transmembrane type-1" evidence="11">
    <location>
        <begin position="19"/>
        <end position="299"/>
    </location>
</feature>
<keyword evidence="2" id="KW-0813">Transport</keyword>
<dbReference type="PROSITE" id="PS50893">
    <property type="entry name" value="ABC_TRANSPORTER_2"/>
    <property type="match status" value="1"/>
</dbReference>
<name>A0A6N2R9A8_9FIRM</name>
<dbReference type="PANTHER" id="PTHR43394:SF1">
    <property type="entry name" value="ATP-BINDING CASSETTE SUB-FAMILY B MEMBER 10, MITOCHONDRIAL"/>
    <property type="match status" value="1"/>
</dbReference>
<feature type="transmembrane region" description="Helical" evidence="9">
    <location>
        <begin position="276"/>
        <end position="297"/>
    </location>
</feature>
<evidence type="ECO:0000259" key="10">
    <source>
        <dbReference type="PROSITE" id="PS50893"/>
    </source>
</evidence>
<feature type="domain" description="ABC transporter" evidence="10">
    <location>
        <begin position="333"/>
        <end position="569"/>
    </location>
</feature>
<comment type="subcellular location">
    <subcellularLocation>
        <location evidence="1">Cell membrane</location>
        <topology evidence="1">Multi-pass membrane protein</topology>
    </subcellularLocation>
</comment>
<dbReference type="InterPro" id="IPR003439">
    <property type="entry name" value="ABC_transporter-like_ATP-bd"/>
</dbReference>
<dbReference type="Pfam" id="PF00664">
    <property type="entry name" value="ABC_membrane"/>
    <property type="match status" value="1"/>
</dbReference>
<accession>A0A6N2R9A8</accession>
<dbReference type="Pfam" id="PF00005">
    <property type="entry name" value="ABC_tran"/>
    <property type="match status" value="1"/>
</dbReference>
<dbReference type="GO" id="GO:0005524">
    <property type="term" value="F:ATP binding"/>
    <property type="evidence" value="ECO:0007669"/>
    <property type="project" value="UniProtKB-KW"/>
</dbReference>
<gene>
    <name evidence="12" type="ORF">AULFYP135_00266</name>
</gene>
<keyword evidence="3" id="KW-1003">Cell membrane</keyword>
<dbReference type="Gene3D" id="3.40.50.300">
    <property type="entry name" value="P-loop containing nucleotide triphosphate hydrolases"/>
    <property type="match status" value="1"/>
</dbReference>
<feature type="transmembrane region" description="Helical" evidence="9">
    <location>
        <begin position="233"/>
        <end position="256"/>
    </location>
</feature>
<keyword evidence="8 9" id="KW-0472">Membrane</keyword>
<evidence type="ECO:0000256" key="3">
    <source>
        <dbReference type="ARBA" id="ARBA00022475"/>
    </source>
</evidence>
<keyword evidence="5" id="KW-0547">Nucleotide-binding</keyword>
<dbReference type="GO" id="GO:0015421">
    <property type="term" value="F:ABC-type oligopeptide transporter activity"/>
    <property type="evidence" value="ECO:0007669"/>
    <property type="project" value="TreeGrafter"/>
</dbReference>
<evidence type="ECO:0000256" key="8">
    <source>
        <dbReference type="ARBA" id="ARBA00023136"/>
    </source>
</evidence>
<evidence type="ECO:0000256" key="1">
    <source>
        <dbReference type="ARBA" id="ARBA00004651"/>
    </source>
</evidence>
<evidence type="ECO:0000256" key="6">
    <source>
        <dbReference type="ARBA" id="ARBA00022840"/>
    </source>
</evidence>
<keyword evidence="7 9" id="KW-1133">Transmembrane helix</keyword>
<feature type="transmembrane region" description="Helical" evidence="9">
    <location>
        <begin position="52"/>
        <end position="75"/>
    </location>
</feature>
<evidence type="ECO:0000259" key="11">
    <source>
        <dbReference type="PROSITE" id="PS50929"/>
    </source>
</evidence>
<feature type="transmembrane region" description="Helical" evidence="9">
    <location>
        <begin position="20"/>
        <end position="40"/>
    </location>
</feature>
<dbReference type="PANTHER" id="PTHR43394">
    <property type="entry name" value="ATP-DEPENDENT PERMEASE MDL1, MITOCHONDRIAL"/>
    <property type="match status" value="1"/>
</dbReference>
<evidence type="ECO:0000256" key="4">
    <source>
        <dbReference type="ARBA" id="ARBA00022692"/>
    </source>
</evidence>
<dbReference type="PROSITE" id="PS00211">
    <property type="entry name" value="ABC_TRANSPORTER_1"/>
    <property type="match status" value="1"/>
</dbReference>
<evidence type="ECO:0000256" key="5">
    <source>
        <dbReference type="ARBA" id="ARBA00022741"/>
    </source>
</evidence>
<dbReference type="EC" id="3.6.3.-" evidence="12"/>
<dbReference type="GO" id="GO:0016887">
    <property type="term" value="F:ATP hydrolysis activity"/>
    <property type="evidence" value="ECO:0007669"/>
    <property type="project" value="InterPro"/>
</dbReference>
<dbReference type="SUPFAM" id="SSF52540">
    <property type="entry name" value="P-loop containing nucleoside triphosphate hydrolases"/>
    <property type="match status" value="1"/>
</dbReference>
<dbReference type="Gene3D" id="1.20.1560.10">
    <property type="entry name" value="ABC transporter type 1, transmembrane domain"/>
    <property type="match status" value="1"/>
</dbReference>
<keyword evidence="6 12" id="KW-0067">ATP-binding</keyword>
<dbReference type="PROSITE" id="PS50929">
    <property type="entry name" value="ABC_TM1F"/>
    <property type="match status" value="1"/>
</dbReference>
<dbReference type="SMART" id="SM00382">
    <property type="entry name" value="AAA"/>
    <property type="match status" value="1"/>
</dbReference>